<evidence type="ECO:0000313" key="3">
    <source>
        <dbReference type="Proteomes" id="UP000029004"/>
    </source>
</evidence>
<reference evidence="2 3" key="1">
    <citation type="submission" date="2014-03" db="EMBL/GenBank/DDBJ databases">
        <title>Genomics of Bifidobacteria.</title>
        <authorList>
            <person name="Ventura M."/>
            <person name="Milani C."/>
            <person name="Lugli G.A."/>
        </authorList>
    </citation>
    <scope>NUCLEOTIDE SEQUENCE [LARGE SCALE GENOMIC DNA]</scope>
    <source>
        <strain evidence="2 3">DSM 23968</strain>
    </source>
</reference>
<keyword evidence="2" id="KW-0346">Stress response</keyword>
<evidence type="ECO:0000313" key="2">
    <source>
        <dbReference type="EMBL" id="KFI97912.1"/>
    </source>
</evidence>
<sequence>MLGSKLPQPVPPDGPQASAVPATADAQPALPVSPVVSETAPAIPPAQPTETVATPQPAPVEPTEPTPEREPEPSESAAEPTEAPVQSEIPAPSGESGVPVSPAPTVPDWTDRFDGLDGRLADADARLDAFDARFEALGKRLDGLRESLDGLSEAFSKRSQYDEAKEKVIDRQHAELNKLRDGLTLDLREPVLQDIASALAKINTMKGELPEDDAEAQSMLEDIDYMLGAILDDYDVARVDSEPGSRYNAARQRFLPKDVETTDDPAKARTIARSKAPGYVYEAGERPRVLLKEQVVMYKVVKPAPPAETPDGPADAPAAPETPDTPSSIG</sequence>
<protein>
    <submittedName>
        <fullName evidence="2">Molecular chaperone GrpE (Heat shock protein)-like protein</fullName>
    </submittedName>
</protein>
<feature type="compositionally biased region" description="Pro residues" evidence="1">
    <location>
        <begin position="56"/>
        <end position="65"/>
    </location>
</feature>
<keyword evidence="3" id="KW-1185">Reference proteome</keyword>
<feature type="region of interest" description="Disordered" evidence="1">
    <location>
        <begin position="303"/>
        <end position="330"/>
    </location>
</feature>
<feature type="compositionally biased region" description="Low complexity" evidence="1">
    <location>
        <begin position="74"/>
        <end position="84"/>
    </location>
</feature>
<dbReference type="RefSeq" id="WP_156963165.1">
    <property type="nucleotide sequence ID" value="NZ_JGZP01000011.1"/>
</dbReference>
<organism evidence="2 3">
    <name type="scientific">Bifidobacterium stellenboschense</name>
    <dbReference type="NCBI Taxonomy" id="762211"/>
    <lineage>
        <taxon>Bacteria</taxon>
        <taxon>Bacillati</taxon>
        <taxon>Actinomycetota</taxon>
        <taxon>Actinomycetes</taxon>
        <taxon>Bifidobacteriales</taxon>
        <taxon>Bifidobacteriaceae</taxon>
        <taxon>Bifidobacterium</taxon>
    </lineage>
</organism>
<gene>
    <name evidence="2" type="ORF">BSTEL_0723</name>
</gene>
<name>A0A087DQW2_9BIFI</name>
<evidence type="ECO:0000256" key="1">
    <source>
        <dbReference type="SAM" id="MobiDB-lite"/>
    </source>
</evidence>
<feature type="region of interest" description="Disordered" evidence="1">
    <location>
        <begin position="1"/>
        <end position="110"/>
    </location>
</feature>
<accession>A0A087DQW2</accession>
<comment type="caution">
    <text evidence="2">The sequence shown here is derived from an EMBL/GenBank/DDBJ whole genome shotgun (WGS) entry which is preliminary data.</text>
</comment>
<dbReference type="EMBL" id="JGZP01000011">
    <property type="protein sequence ID" value="KFI97912.1"/>
    <property type="molecule type" value="Genomic_DNA"/>
</dbReference>
<dbReference type="AlphaFoldDB" id="A0A087DQW2"/>
<dbReference type="STRING" id="762211.BSTEL_0723"/>
<dbReference type="Proteomes" id="UP000029004">
    <property type="component" value="Unassembled WGS sequence"/>
</dbReference>
<dbReference type="SUPFAM" id="SSF57997">
    <property type="entry name" value="Tropomyosin"/>
    <property type="match status" value="1"/>
</dbReference>
<dbReference type="OrthoDB" id="3243312at2"/>
<dbReference type="Gene3D" id="1.20.1270.70">
    <property type="entry name" value="Designed single chain three-helix bundle"/>
    <property type="match status" value="1"/>
</dbReference>
<proteinExistence type="predicted"/>
<feature type="compositionally biased region" description="Low complexity" evidence="1">
    <location>
        <begin position="309"/>
        <end position="330"/>
    </location>
</feature>